<name>A0A7X2IKI8_9BURK</name>
<dbReference type="Gene3D" id="3.40.309.10">
    <property type="entry name" value="Aldehyde Dehydrogenase, Chain A, domain 2"/>
    <property type="match status" value="1"/>
</dbReference>
<dbReference type="InterPro" id="IPR015590">
    <property type="entry name" value="Aldehyde_DH_dom"/>
</dbReference>
<dbReference type="EMBL" id="WKJJ01000004">
    <property type="protein sequence ID" value="MRV71697.1"/>
    <property type="molecule type" value="Genomic_DNA"/>
</dbReference>
<comment type="caution">
    <text evidence="6">The sequence shown here is derived from an EMBL/GenBank/DDBJ whole genome shotgun (WGS) entry which is preliminary data.</text>
</comment>
<evidence type="ECO:0000256" key="3">
    <source>
        <dbReference type="PROSITE-ProRule" id="PRU10007"/>
    </source>
</evidence>
<keyword evidence="7" id="KW-1185">Reference proteome</keyword>
<dbReference type="RefSeq" id="WP_154372796.1">
    <property type="nucleotide sequence ID" value="NZ_WKJJ01000004.1"/>
</dbReference>
<dbReference type="Gene3D" id="3.40.605.10">
    <property type="entry name" value="Aldehyde Dehydrogenase, Chain A, domain 1"/>
    <property type="match status" value="1"/>
</dbReference>
<dbReference type="InterPro" id="IPR016163">
    <property type="entry name" value="Ald_DH_C"/>
</dbReference>
<evidence type="ECO:0000256" key="1">
    <source>
        <dbReference type="ARBA" id="ARBA00009986"/>
    </source>
</evidence>
<gene>
    <name evidence="6" type="ORF">GJ700_08150</name>
</gene>
<accession>A0A7X2IKI8</accession>
<dbReference type="SUPFAM" id="SSF53720">
    <property type="entry name" value="ALDH-like"/>
    <property type="match status" value="1"/>
</dbReference>
<protein>
    <submittedName>
        <fullName evidence="6">Aldehyde dehydrogenase family protein</fullName>
    </submittedName>
</protein>
<dbReference type="InterPro" id="IPR016162">
    <property type="entry name" value="Ald_DH_N"/>
</dbReference>
<dbReference type="FunFam" id="3.40.605.10:FF:000001">
    <property type="entry name" value="Aldehyde dehydrogenase 1"/>
    <property type="match status" value="1"/>
</dbReference>
<dbReference type="FunFam" id="3.40.309.10:FF:000012">
    <property type="entry name" value="Betaine aldehyde dehydrogenase"/>
    <property type="match status" value="1"/>
</dbReference>
<dbReference type="InterPro" id="IPR016161">
    <property type="entry name" value="Ald_DH/histidinol_DH"/>
</dbReference>
<evidence type="ECO:0000313" key="7">
    <source>
        <dbReference type="Proteomes" id="UP000446768"/>
    </source>
</evidence>
<proteinExistence type="inferred from homology"/>
<keyword evidence="2 4" id="KW-0560">Oxidoreductase</keyword>
<evidence type="ECO:0000256" key="4">
    <source>
        <dbReference type="RuleBase" id="RU003345"/>
    </source>
</evidence>
<evidence type="ECO:0000256" key="2">
    <source>
        <dbReference type="ARBA" id="ARBA00023002"/>
    </source>
</evidence>
<feature type="domain" description="Aldehyde dehydrogenase" evidence="5">
    <location>
        <begin position="23"/>
        <end position="486"/>
    </location>
</feature>
<dbReference type="PANTHER" id="PTHR11699">
    <property type="entry name" value="ALDEHYDE DEHYDROGENASE-RELATED"/>
    <property type="match status" value="1"/>
</dbReference>
<sequence length="492" mass="52082">MEGFNPDHIEVRSAHFIGGRYVEGGASALDVSRPSDGKIYAGVPVADAGLVDQAVQGSWHAFKTSDWAGCAPRERARILRRWADLIDADVTTLARLEAVGSTRPVKDAASWDVPFTADGIRFFAEWADKIGGDVAPTRGDHLGMTLAEPYGVIGAIAPWNLPLVMASWKVAPALAAGNAVVLKPSEMTPFSVLRMAELAIAAGMPEGIFNIVQGDGRVTGDALCRHPRVSKVSFTGSTRTGAAIMAACAESGTKPVTLELGGKSPQVVFADVPDLEKTVRTIARAITINAGQVCVAGSRLVVQRAIAGRFIERLAAVFAELKAGNTWDAGTSLSPIISMREMERIDGIVQRTVAGGARVAAGGQRIAMGNDGAFYQPTILTDVSGDMEAVKNEIFGPVITVQVFDDEDEALALADHADYGLAAGIHTADIGRALRVARGIEAGTVWINRYGRSADYVIPTGGYKRSGIGKDLGRQAYEANLHFKSVLVDFAR</sequence>
<dbReference type="PROSITE" id="PS00687">
    <property type="entry name" value="ALDEHYDE_DEHYDR_GLU"/>
    <property type="match status" value="1"/>
</dbReference>
<dbReference type="Proteomes" id="UP000446768">
    <property type="component" value="Unassembled WGS sequence"/>
</dbReference>
<reference evidence="6 7" key="1">
    <citation type="submission" date="2019-11" db="EMBL/GenBank/DDBJ databases">
        <title>Novel species isolated from a subtropical stream in China.</title>
        <authorList>
            <person name="Lu H."/>
        </authorList>
    </citation>
    <scope>NUCLEOTIDE SEQUENCE [LARGE SCALE GENOMIC DNA]</scope>
    <source>
        <strain evidence="6 7">FT92W</strain>
    </source>
</reference>
<comment type="similarity">
    <text evidence="1 4">Belongs to the aldehyde dehydrogenase family.</text>
</comment>
<dbReference type="Pfam" id="PF00171">
    <property type="entry name" value="Aldedh"/>
    <property type="match status" value="1"/>
</dbReference>
<dbReference type="AlphaFoldDB" id="A0A7X2IKI8"/>
<feature type="active site" evidence="3">
    <location>
        <position position="259"/>
    </location>
</feature>
<evidence type="ECO:0000259" key="5">
    <source>
        <dbReference type="Pfam" id="PF00171"/>
    </source>
</evidence>
<evidence type="ECO:0000313" key="6">
    <source>
        <dbReference type="EMBL" id="MRV71697.1"/>
    </source>
</evidence>
<dbReference type="GO" id="GO:0004030">
    <property type="term" value="F:aldehyde dehydrogenase [NAD(P)+] activity"/>
    <property type="evidence" value="ECO:0007669"/>
    <property type="project" value="UniProtKB-ARBA"/>
</dbReference>
<organism evidence="6 7">
    <name type="scientific">Pseudoduganella rivuli</name>
    <dbReference type="NCBI Taxonomy" id="2666085"/>
    <lineage>
        <taxon>Bacteria</taxon>
        <taxon>Pseudomonadati</taxon>
        <taxon>Pseudomonadota</taxon>
        <taxon>Betaproteobacteria</taxon>
        <taxon>Burkholderiales</taxon>
        <taxon>Oxalobacteraceae</taxon>
        <taxon>Telluria group</taxon>
        <taxon>Pseudoduganella</taxon>
    </lineage>
</organism>
<dbReference type="InterPro" id="IPR029510">
    <property type="entry name" value="Ald_DH_CS_GLU"/>
</dbReference>